<dbReference type="HOGENOM" id="CLU_1085829_0_0_1"/>
<evidence type="ECO:0000313" key="3">
    <source>
        <dbReference type="Proteomes" id="UP000008177"/>
    </source>
</evidence>
<feature type="region of interest" description="Disordered" evidence="1">
    <location>
        <begin position="90"/>
        <end position="157"/>
    </location>
</feature>
<name>G2XQL3_BOTF4</name>
<sequence>MPPSRCAQQRPAQPAQFSLALTASALSSGGVAFIATEGNLSSSVAAPQRGGGRGGEEEEEEEGERGEEGEGGKWSWTTVFCLWGSGALARNCPTPRDGDGGEGGSEGRRGVEWTRAWNRQQTAQREQGTAMIRPEDSISRQPAQSVAGDAGPSGPSQISAQTNVEELGQAFFAAQAIAAQARLEVAEAEAGAAQADLQVRLAKAAAAQAHAEQLEMAVANATPLPPNDEDDLDLDPSARPAQSATGGTEAIGGLGL</sequence>
<feature type="region of interest" description="Disordered" evidence="1">
    <location>
        <begin position="36"/>
        <end position="75"/>
    </location>
</feature>
<dbReference type="AlphaFoldDB" id="G2XQL3"/>
<evidence type="ECO:0000256" key="1">
    <source>
        <dbReference type="SAM" id="MobiDB-lite"/>
    </source>
</evidence>
<feature type="compositionally biased region" description="Polar residues" evidence="1">
    <location>
        <begin position="117"/>
        <end position="127"/>
    </location>
</feature>
<organism evidence="2 3">
    <name type="scientific">Botryotinia fuckeliana (strain T4)</name>
    <name type="common">Noble rot fungus</name>
    <name type="synonym">Botrytis cinerea</name>
    <dbReference type="NCBI Taxonomy" id="999810"/>
    <lineage>
        <taxon>Eukaryota</taxon>
        <taxon>Fungi</taxon>
        <taxon>Dikarya</taxon>
        <taxon>Ascomycota</taxon>
        <taxon>Pezizomycotina</taxon>
        <taxon>Leotiomycetes</taxon>
        <taxon>Helotiales</taxon>
        <taxon>Sclerotiniaceae</taxon>
        <taxon>Botrytis</taxon>
    </lineage>
</organism>
<accession>G2XQL3</accession>
<protein>
    <submittedName>
        <fullName evidence="2">Uncharacterized protein</fullName>
    </submittedName>
</protein>
<reference evidence="3" key="1">
    <citation type="journal article" date="2011" name="PLoS Genet.">
        <title>Genomic analysis of the necrotrophic fungal pathogens Sclerotinia sclerotiorum and Botrytis cinerea.</title>
        <authorList>
            <person name="Amselem J."/>
            <person name="Cuomo C.A."/>
            <person name="van Kan J.A."/>
            <person name="Viaud M."/>
            <person name="Benito E.P."/>
            <person name="Couloux A."/>
            <person name="Coutinho P.M."/>
            <person name="de Vries R.P."/>
            <person name="Dyer P.S."/>
            <person name="Fillinger S."/>
            <person name="Fournier E."/>
            <person name="Gout L."/>
            <person name="Hahn M."/>
            <person name="Kohn L."/>
            <person name="Lapalu N."/>
            <person name="Plummer K.M."/>
            <person name="Pradier J.M."/>
            <person name="Quevillon E."/>
            <person name="Sharon A."/>
            <person name="Simon A."/>
            <person name="ten Have A."/>
            <person name="Tudzynski B."/>
            <person name="Tudzynski P."/>
            <person name="Wincker P."/>
            <person name="Andrew M."/>
            <person name="Anthouard V."/>
            <person name="Beever R.E."/>
            <person name="Beffa R."/>
            <person name="Benoit I."/>
            <person name="Bouzid O."/>
            <person name="Brault B."/>
            <person name="Chen Z."/>
            <person name="Choquer M."/>
            <person name="Collemare J."/>
            <person name="Cotton P."/>
            <person name="Danchin E.G."/>
            <person name="Da Silva C."/>
            <person name="Gautier A."/>
            <person name="Giraud C."/>
            <person name="Giraud T."/>
            <person name="Gonzalez C."/>
            <person name="Grossetete S."/>
            <person name="Guldener U."/>
            <person name="Henrissat B."/>
            <person name="Howlett B.J."/>
            <person name="Kodira C."/>
            <person name="Kretschmer M."/>
            <person name="Lappartient A."/>
            <person name="Leroch M."/>
            <person name="Levis C."/>
            <person name="Mauceli E."/>
            <person name="Neuveglise C."/>
            <person name="Oeser B."/>
            <person name="Pearson M."/>
            <person name="Poulain J."/>
            <person name="Poussereau N."/>
            <person name="Quesneville H."/>
            <person name="Rascle C."/>
            <person name="Schumacher J."/>
            <person name="Segurens B."/>
            <person name="Sexton A."/>
            <person name="Silva E."/>
            <person name="Sirven C."/>
            <person name="Soanes D.M."/>
            <person name="Talbot N.J."/>
            <person name="Templeton M."/>
            <person name="Yandava C."/>
            <person name="Yarden O."/>
            <person name="Zeng Q."/>
            <person name="Rollins J.A."/>
            <person name="Lebrun M.H."/>
            <person name="Dickman M."/>
        </authorList>
    </citation>
    <scope>NUCLEOTIDE SEQUENCE [LARGE SCALE GENOMIC DNA]</scope>
    <source>
        <strain evidence="3">T4</strain>
    </source>
</reference>
<feature type="region of interest" description="Disordered" evidence="1">
    <location>
        <begin position="221"/>
        <end position="256"/>
    </location>
</feature>
<evidence type="ECO:0000313" key="2">
    <source>
        <dbReference type="EMBL" id="CCD43118.1"/>
    </source>
</evidence>
<dbReference type="Proteomes" id="UP000008177">
    <property type="component" value="Unplaced contigs"/>
</dbReference>
<proteinExistence type="predicted"/>
<feature type="compositionally biased region" description="Acidic residues" evidence="1">
    <location>
        <begin position="56"/>
        <end position="65"/>
    </location>
</feature>
<gene>
    <name evidence="2" type="ORF">BofuT4_P069580.1</name>
</gene>
<dbReference type="InParanoid" id="G2XQL3"/>
<dbReference type="EMBL" id="FQ790252">
    <property type="protein sequence ID" value="CCD43118.1"/>
    <property type="molecule type" value="Genomic_DNA"/>
</dbReference>